<dbReference type="GO" id="GO:0004784">
    <property type="term" value="F:superoxide dismutase activity"/>
    <property type="evidence" value="ECO:0007669"/>
    <property type="project" value="UniProtKB-EC"/>
</dbReference>
<dbReference type="InterPro" id="IPR001424">
    <property type="entry name" value="SOD_Cu_Zn_dom"/>
</dbReference>
<dbReference type="SUPFAM" id="SSF49329">
    <property type="entry name" value="Cu,Zn superoxide dismutase-like"/>
    <property type="match status" value="1"/>
</dbReference>
<comment type="similarity">
    <text evidence="1 2">Belongs to the Cu-Zn superoxide dismutase family.</text>
</comment>
<reference evidence="6" key="1">
    <citation type="submission" date="2020-08" db="EMBL/GenBank/DDBJ databases">
        <title>Ramlibacter sp. USB13 16S ribosomal RNA gene genome sequencing and assembly.</title>
        <authorList>
            <person name="Kang M."/>
        </authorList>
    </citation>
    <scope>NUCLEOTIDE SEQUENCE</scope>
    <source>
        <strain evidence="6">USB13</strain>
    </source>
</reference>
<dbReference type="PROSITE" id="PS00087">
    <property type="entry name" value="SOD_CU_ZN_1"/>
    <property type="match status" value="1"/>
</dbReference>
<keyword evidence="2" id="KW-0479">Metal-binding</keyword>
<name>A0A923SE36_9BURK</name>
<feature type="chain" id="PRO_5036942350" description="Superoxide dismutase [Cu-Zn]" evidence="4">
    <location>
        <begin position="22"/>
        <end position="176"/>
    </location>
</feature>
<feature type="compositionally biased region" description="Basic and acidic residues" evidence="3">
    <location>
        <begin position="100"/>
        <end position="112"/>
    </location>
</feature>
<feature type="region of interest" description="Disordered" evidence="3">
    <location>
        <begin position="83"/>
        <end position="115"/>
    </location>
</feature>
<evidence type="ECO:0000256" key="1">
    <source>
        <dbReference type="ARBA" id="ARBA00010457"/>
    </source>
</evidence>
<dbReference type="Proteomes" id="UP000608513">
    <property type="component" value="Unassembled WGS sequence"/>
</dbReference>
<comment type="cofactor">
    <cofactor evidence="2">
        <name>Cu cation</name>
        <dbReference type="ChEBI" id="CHEBI:23378"/>
    </cofactor>
    <text evidence="2">Binds 1 copper ion per subunit.</text>
</comment>
<sequence>MKKVHVSLALAALLLAGCAQMKEMMPGTGPVATATLAPTRGSATNGTVRFTQAGSTVVVSGEIRGLKPNAEHGFHVHEKGDCSSGDGMSTGGHWNPTEQPHGKHDAPRHHAGDLPSLRADASGTVRFSVEASAFRVGSGPNDVIGKGLIVHRDPDDYSQPAGNSGPRLACAVIVRS</sequence>
<feature type="domain" description="Superoxide dismutase copper/zinc binding" evidence="5">
    <location>
        <begin position="45"/>
        <end position="173"/>
    </location>
</feature>
<organism evidence="6 7">
    <name type="scientific">Ramlibacter cellulosilyticus</name>
    <dbReference type="NCBI Taxonomy" id="2764187"/>
    <lineage>
        <taxon>Bacteria</taxon>
        <taxon>Pseudomonadati</taxon>
        <taxon>Pseudomonadota</taxon>
        <taxon>Betaproteobacteria</taxon>
        <taxon>Burkholderiales</taxon>
        <taxon>Comamonadaceae</taxon>
        <taxon>Ramlibacter</taxon>
    </lineage>
</organism>
<keyword evidence="4" id="KW-0732">Signal</keyword>
<comment type="cofactor">
    <cofactor evidence="2">
        <name>Zn(2+)</name>
        <dbReference type="ChEBI" id="CHEBI:29105"/>
    </cofactor>
    <text evidence="2">Binds 1 zinc ion per subunit.</text>
</comment>
<evidence type="ECO:0000313" key="6">
    <source>
        <dbReference type="EMBL" id="MBC5785953.1"/>
    </source>
</evidence>
<dbReference type="CDD" id="cd00305">
    <property type="entry name" value="Cu-Zn_Superoxide_Dismutase"/>
    <property type="match status" value="1"/>
</dbReference>
<keyword evidence="2" id="KW-0186">Copper</keyword>
<keyword evidence="2" id="KW-0560">Oxidoreductase</keyword>
<dbReference type="InterPro" id="IPR036423">
    <property type="entry name" value="SOD-like_Cu/Zn_dom_sf"/>
</dbReference>
<dbReference type="PROSITE" id="PS00332">
    <property type="entry name" value="SOD_CU_ZN_2"/>
    <property type="match status" value="1"/>
</dbReference>
<dbReference type="EMBL" id="JACORT010000013">
    <property type="protein sequence ID" value="MBC5785953.1"/>
    <property type="molecule type" value="Genomic_DNA"/>
</dbReference>
<dbReference type="PRINTS" id="PR00068">
    <property type="entry name" value="CUZNDISMTASE"/>
</dbReference>
<evidence type="ECO:0000313" key="7">
    <source>
        <dbReference type="Proteomes" id="UP000608513"/>
    </source>
</evidence>
<evidence type="ECO:0000256" key="3">
    <source>
        <dbReference type="SAM" id="MobiDB-lite"/>
    </source>
</evidence>
<dbReference type="AlphaFoldDB" id="A0A923SE36"/>
<dbReference type="RefSeq" id="WP_187078693.1">
    <property type="nucleotide sequence ID" value="NZ_JACORT010000013.1"/>
</dbReference>
<keyword evidence="2" id="KW-0862">Zinc</keyword>
<dbReference type="InterPro" id="IPR024134">
    <property type="entry name" value="SOD_Cu/Zn_/chaperone"/>
</dbReference>
<proteinExistence type="inferred from homology"/>
<comment type="function">
    <text evidence="2">Destroys radicals which are normally produced within the cells and which are toxic to biological systems.</text>
</comment>
<evidence type="ECO:0000256" key="2">
    <source>
        <dbReference type="RuleBase" id="RU000393"/>
    </source>
</evidence>
<evidence type="ECO:0000259" key="5">
    <source>
        <dbReference type="Pfam" id="PF00080"/>
    </source>
</evidence>
<dbReference type="GO" id="GO:0005507">
    <property type="term" value="F:copper ion binding"/>
    <property type="evidence" value="ECO:0007669"/>
    <property type="project" value="InterPro"/>
</dbReference>
<dbReference type="PROSITE" id="PS51257">
    <property type="entry name" value="PROKAR_LIPOPROTEIN"/>
    <property type="match status" value="1"/>
</dbReference>
<comment type="caution">
    <text evidence="6">The sequence shown here is derived from an EMBL/GenBank/DDBJ whole genome shotgun (WGS) entry which is preliminary data.</text>
</comment>
<dbReference type="EC" id="1.15.1.1" evidence="2"/>
<dbReference type="Pfam" id="PF00080">
    <property type="entry name" value="Sod_Cu"/>
    <property type="match status" value="1"/>
</dbReference>
<comment type="catalytic activity">
    <reaction evidence="2">
        <text>2 superoxide + 2 H(+) = H2O2 + O2</text>
        <dbReference type="Rhea" id="RHEA:20696"/>
        <dbReference type="ChEBI" id="CHEBI:15378"/>
        <dbReference type="ChEBI" id="CHEBI:15379"/>
        <dbReference type="ChEBI" id="CHEBI:16240"/>
        <dbReference type="ChEBI" id="CHEBI:18421"/>
        <dbReference type="EC" id="1.15.1.1"/>
    </reaction>
</comment>
<protein>
    <recommendedName>
        <fullName evidence="2">Superoxide dismutase [Cu-Zn]</fullName>
        <ecNumber evidence="2">1.15.1.1</ecNumber>
    </recommendedName>
</protein>
<dbReference type="InterPro" id="IPR018152">
    <property type="entry name" value="SOD_Cu/Zn_BS"/>
</dbReference>
<keyword evidence="7" id="KW-1185">Reference proteome</keyword>
<gene>
    <name evidence="6" type="ORF">H8N03_23650</name>
</gene>
<evidence type="ECO:0000256" key="4">
    <source>
        <dbReference type="SAM" id="SignalP"/>
    </source>
</evidence>
<feature type="signal peptide" evidence="4">
    <location>
        <begin position="1"/>
        <end position="21"/>
    </location>
</feature>
<dbReference type="PANTHER" id="PTHR10003">
    <property type="entry name" value="SUPEROXIDE DISMUTASE CU-ZN -RELATED"/>
    <property type="match status" value="1"/>
</dbReference>
<accession>A0A923SE36</accession>
<dbReference type="Gene3D" id="2.60.40.200">
    <property type="entry name" value="Superoxide dismutase, copper/zinc binding domain"/>
    <property type="match status" value="1"/>
</dbReference>